<proteinExistence type="predicted"/>
<gene>
    <name evidence="1" type="ORF">LCPAC406_03320</name>
</gene>
<name>A0A481ZDN6_9VIRU</name>
<organism evidence="1">
    <name type="scientific">Pithovirus LCPAC406</name>
    <dbReference type="NCBI Taxonomy" id="2506599"/>
    <lineage>
        <taxon>Viruses</taxon>
        <taxon>Pithoviruses</taxon>
    </lineage>
</organism>
<reference evidence="1" key="1">
    <citation type="journal article" date="2019" name="MBio">
        <title>Virus Genomes from Deep Sea Sediments Expand the Ocean Megavirome and Support Independent Origins of Viral Gigantism.</title>
        <authorList>
            <person name="Backstrom D."/>
            <person name="Yutin N."/>
            <person name="Jorgensen S.L."/>
            <person name="Dharamshi J."/>
            <person name="Homa F."/>
            <person name="Zaremba-Niedwiedzka K."/>
            <person name="Spang A."/>
            <person name="Wolf Y.I."/>
            <person name="Koonin E.V."/>
            <person name="Ettema T.J."/>
        </authorList>
    </citation>
    <scope>NUCLEOTIDE SEQUENCE</scope>
</reference>
<protein>
    <submittedName>
        <fullName evidence="1">Uncharacterized protein</fullName>
    </submittedName>
</protein>
<accession>A0A481ZDN6</accession>
<evidence type="ECO:0000313" key="1">
    <source>
        <dbReference type="EMBL" id="QBK94018.1"/>
    </source>
</evidence>
<dbReference type="EMBL" id="MK500610">
    <property type="protein sequence ID" value="QBK94018.1"/>
    <property type="molecule type" value="Genomic_DNA"/>
</dbReference>
<sequence>MKTESKIENDLLVKVLISFQMETVQDQFIDAIALLSKVSDRILNVCTSRGNLNNKQLEEEDKELTNLFHILIVNSDIAASSEGIQKIIIDILNNYNTTQEIKKYYRYQLLLSILKYEQKQRKIKNL</sequence>